<feature type="region of interest" description="Disordered" evidence="1">
    <location>
        <begin position="219"/>
        <end position="238"/>
    </location>
</feature>
<feature type="region of interest" description="Disordered" evidence="1">
    <location>
        <begin position="806"/>
        <end position="848"/>
    </location>
</feature>
<feature type="compositionally biased region" description="Polar residues" evidence="1">
    <location>
        <begin position="809"/>
        <end position="841"/>
    </location>
</feature>
<feature type="region of interest" description="Disordered" evidence="1">
    <location>
        <begin position="244"/>
        <end position="305"/>
    </location>
</feature>
<comment type="caution">
    <text evidence="2">The sequence shown here is derived from an EMBL/GenBank/DDBJ whole genome shotgun (WGS) entry which is preliminary data.</text>
</comment>
<name>A0AAN7GRU4_9PEZI</name>
<feature type="region of interest" description="Disordered" evidence="1">
    <location>
        <begin position="1"/>
        <end position="95"/>
    </location>
</feature>
<dbReference type="Proteomes" id="UP001301958">
    <property type="component" value="Unassembled WGS sequence"/>
</dbReference>
<feature type="region of interest" description="Disordered" evidence="1">
    <location>
        <begin position="1169"/>
        <end position="1204"/>
    </location>
</feature>
<feature type="compositionally biased region" description="Basic and acidic residues" evidence="1">
    <location>
        <begin position="245"/>
        <end position="274"/>
    </location>
</feature>
<dbReference type="AlphaFoldDB" id="A0AAN7GRU4"/>
<keyword evidence="3" id="KW-1185">Reference proteome</keyword>
<evidence type="ECO:0000313" key="2">
    <source>
        <dbReference type="EMBL" id="KAK4224297.1"/>
    </source>
</evidence>
<dbReference type="InterPro" id="IPR050829">
    <property type="entry name" value="CorA_MIT"/>
</dbReference>
<gene>
    <name evidence="2" type="ORF">QBC38DRAFT_24204</name>
</gene>
<evidence type="ECO:0008006" key="4">
    <source>
        <dbReference type="Google" id="ProtNLM"/>
    </source>
</evidence>
<sequence length="1235" mass="139000">MSSNPNQDDDGIRPHQETATAQVYPPISSPSRVNTALSVERPHPLQSRISGTWERLRVFGRPQLEEKDESQKGGDEVAGKASELGVDPDTEISKGDETVNTCELTILSTVFPPLLPSMDIVAIHDIDQSPETAWAYTPHKLFQKGAHDSHMQRVDEEDELDDDKPLADLRLGAAEVVGDRRRSSVNPGSLLKALKEEKEQAHGTSSIKVWVSQVDSHDPATAQGLEGDISPSTDPRNLFDAELESPAKRKTTESKGHGEQSPRASKVDREERPYNLDGSIPGSQGRPRTPSENDQKSSRWLTDPTMLTGDFDRSRIMSFSYTTHKIPTEPGSSSIPDYDNRLQEIAESLLDKLMELRTGEQEARTPLILIGAGFGCLVIQKLVALVTAGNLLNVIAGTLFFDVPVPIIPEETRNDTSSSPTLFPPSPNANSRWVKAMLGTAVPKLIDSGALWESFRSVAAERDLSVCWFYRVTAGKPINPYADNVTFVALQAVSSKLARIHGRFLGPQDPNYIRVVGRIQASLLFKVAADRELEHLLIDLIDRNLDGIYSPSIQDHRGQCPLHRAAFFGNDLAVTLLVSAYPLLTTAHDHTGLTPLHSVILGAIKANPEEQDREAYKTIIEKLLGTMAELGEMDDPKDNDSKSPWDYVQDDCHLWIRWLREPSNLLTGARAEQDEKLSPLEIPMGGKLDVCRKSEAFLVQFYIAKNNSTDYLDRQRSTIYRLIYDPKYGADNLFRRNKRNTDVEKRATCRWIHIPANNEEWVRDLFTQLRRIDKSMSGKRHEGTNYYDRYLNAGAERYKQTHEIDPAANESSQPASPNPLSSSRATTFHQYSFGNPNTPKSPKSGEVDFFRHGHQRTHSGSFTQAPSSSSADVASVKKGAIALFMPILGFEEHQHRIKLRSVMRRPGGTHGKEEPTVLIQSYFGDDKAPLHCRRTLDQFTYHMLDDTVKRDNTQVIFKWATKVEEQRATRSAKSFRLDSDPLPQNVSSGVTGQTYPVLMIDQLWLWVLEEEETVITSFPNTWEPNSEYNLIRCLRQDLQNNDSRPLIESGLDLANLIIKSSVDFIRRQGPMKISLQEGFQASINDIAENQARLFDDFKTLVDRLNDEKLSQKKRAKYTNRLFQLTEETDFLAEIMDIQDELKTIKDVFFKQKEVLGQFVQLFAKGQQKKAKEKKKNKEQRGNSTTEFDAAPQKQQSPKLSKVREAAENNLSLVNSNITAVEEMTKYADKIRTEVS</sequence>
<feature type="compositionally biased region" description="Basic and acidic residues" evidence="1">
    <location>
        <begin position="63"/>
        <end position="78"/>
    </location>
</feature>
<dbReference type="EMBL" id="MU865397">
    <property type="protein sequence ID" value="KAK4224297.1"/>
    <property type="molecule type" value="Genomic_DNA"/>
</dbReference>
<proteinExistence type="predicted"/>
<dbReference type="PANTHER" id="PTHR47685:SF1">
    <property type="entry name" value="MAGNESIUM TRANSPORT PROTEIN CORA"/>
    <property type="match status" value="1"/>
</dbReference>
<dbReference type="PANTHER" id="PTHR47685">
    <property type="entry name" value="MAGNESIUM TRANSPORT PROTEIN CORA"/>
    <property type="match status" value="1"/>
</dbReference>
<evidence type="ECO:0000256" key="1">
    <source>
        <dbReference type="SAM" id="MobiDB-lite"/>
    </source>
</evidence>
<evidence type="ECO:0000313" key="3">
    <source>
        <dbReference type="Proteomes" id="UP001301958"/>
    </source>
</evidence>
<reference evidence="2" key="2">
    <citation type="submission" date="2023-05" db="EMBL/GenBank/DDBJ databases">
        <authorList>
            <consortium name="Lawrence Berkeley National Laboratory"/>
            <person name="Steindorff A."/>
            <person name="Hensen N."/>
            <person name="Bonometti L."/>
            <person name="Westerberg I."/>
            <person name="Brannstrom I.O."/>
            <person name="Guillou S."/>
            <person name="Cros-Aarteil S."/>
            <person name="Calhoun S."/>
            <person name="Haridas S."/>
            <person name="Kuo A."/>
            <person name="Mondo S."/>
            <person name="Pangilinan J."/>
            <person name="Riley R."/>
            <person name="Labutti K."/>
            <person name="Andreopoulos B."/>
            <person name="Lipzen A."/>
            <person name="Chen C."/>
            <person name="Yanf M."/>
            <person name="Daum C."/>
            <person name="Ng V."/>
            <person name="Clum A."/>
            <person name="Ohm R."/>
            <person name="Martin F."/>
            <person name="Silar P."/>
            <person name="Natvig D."/>
            <person name="Lalanne C."/>
            <person name="Gautier V."/>
            <person name="Ament-Velasquez S.L."/>
            <person name="Kruys A."/>
            <person name="Hutchinson M.I."/>
            <person name="Powell A.J."/>
            <person name="Barry K."/>
            <person name="Miller A.N."/>
            <person name="Grigoriev I.V."/>
            <person name="Debuchy R."/>
            <person name="Gladieux P."/>
            <person name="Thoren M.H."/>
            <person name="Johannesson H."/>
        </authorList>
    </citation>
    <scope>NUCLEOTIDE SEQUENCE</scope>
    <source>
        <strain evidence="2">CBS 990.96</strain>
    </source>
</reference>
<protein>
    <recommendedName>
        <fullName evidence="4">Ankyrin repeat protein</fullName>
    </recommendedName>
</protein>
<dbReference type="Gene3D" id="1.25.40.20">
    <property type="entry name" value="Ankyrin repeat-containing domain"/>
    <property type="match status" value="1"/>
</dbReference>
<dbReference type="SUPFAM" id="SSF48403">
    <property type="entry name" value="Ankyrin repeat"/>
    <property type="match status" value="1"/>
</dbReference>
<organism evidence="2 3">
    <name type="scientific">Podospora fimiseda</name>
    <dbReference type="NCBI Taxonomy" id="252190"/>
    <lineage>
        <taxon>Eukaryota</taxon>
        <taxon>Fungi</taxon>
        <taxon>Dikarya</taxon>
        <taxon>Ascomycota</taxon>
        <taxon>Pezizomycotina</taxon>
        <taxon>Sordariomycetes</taxon>
        <taxon>Sordariomycetidae</taxon>
        <taxon>Sordariales</taxon>
        <taxon>Podosporaceae</taxon>
        <taxon>Podospora</taxon>
    </lineage>
</organism>
<reference evidence="2" key="1">
    <citation type="journal article" date="2023" name="Mol. Phylogenet. Evol.">
        <title>Genome-scale phylogeny and comparative genomics of the fungal order Sordariales.</title>
        <authorList>
            <person name="Hensen N."/>
            <person name="Bonometti L."/>
            <person name="Westerberg I."/>
            <person name="Brannstrom I.O."/>
            <person name="Guillou S."/>
            <person name="Cros-Aarteil S."/>
            <person name="Calhoun S."/>
            <person name="Haridas S."/>
            <person name="Kuo A."/>
            <person name="Mondo S."/>
            <person name="Pangilinan J."/>
            <person name="Riley R."/>
            <person name="LaButti K."/>
            <person name="Andreopoulos B."/>
            <person name="Lipzen A."/>
            <person name="Chen C."/>
            <person name="Yan M."/>
            <person name="Daum C."/>
            <person name="Ng V."/>
            <person name="Clum A."/>
            <person name="Steindorff A."/>
            <person name="Ohm R.A."/>
            <person name="Martin F."/>
            <person name="Silar P."/>
            <person name="Natvig D.O."/>
            <person name="Lalanne C."/>
            <person name="Gautier V."/>
            <person name="Ament-Velasquez S.L."/>
            <person name="Kruys A."/>
            <person name="Hutchinson M.I."/>
            <person name="Powell A.J."/>
            <person name="Barry K."/>
            <person name="Miller A.N."/>
            <person name="Grigoriev I.V."/>
            <person name="Debuchy R."/>
            <person name="Gladieux P."/>
            <person name="Hiltunen Thoren M."/>
            <person name="Johannesson H."/>
        </authorList>
    </citation>
    <scope>NUCLEOTIDE SEQUENCE</scope>
    <source>
        <strain evidence="2">CBS 990.96</strain>
    </source>
</reference>
<accession>A0AAN7GRU4</accession>
<dbReference type="InterPro" id="IPR036770">
    <property type="entry name" value="Ankyrin_rpt-contain_sf"/>
</dbReference>